<accession>A0A2I1RJF3</accession>
<evidence type="ECO:0000313" key="2">
    <source>
        <dbReference type="Proteomes" id="UP000234914"/>
    </source>
</evidence>
<protein>
    <submittedName>
        <fullName evidence="1">Uncharacterized protein</fullName>
    </submittedName>
</protein>
<sequence>MSLAIQLNQIELDNDNLNDVCLALLTLSKLDLEPRQYKIMLKPLAELMGELVDSTSNALMAIDKLEGKA</sequence>
<reference evidence="1 2" key="1">
    <citation type="submission" date="2017-12" db="EMBL/GenBank/DDBJ databases">
        <title>Phylogenetic diversity of female urinary microbiome.</title>
        <authorList>
            <person name="Thomas-White K."/>
            <person name="Wolfe A.J."/>
        </authorList>
    </citation>
    <scope>NUCLEOTIDE SEQUENCE [LARGE SCALE GENOMIC DNA]</scope>
    <source>
        <strain evidence="1 2">UMB0416</strain>
    </source>
</reference>
<evidence type="ECO:0000313" key="1">
    <source>
        <dbReference type="EMBL" id="PKZ69256.1"/>
    </source>
</evidence>
<comment type="caution">
    <text evidence="1">The sequence shown here is derived from an EMBL/GenBank/DDBJ whole genome shotgun (WGS) entry which is preliminary data.</text>
</comment>
<proteinExistence type="predicted"/>
<dbReference type="Proteomes" id="UP000234914">
    <property type="component" value="Unassembled WGS sequence"/>
</dbReference>
<dbReference type="RefSeq" id="WP_036597374.1">
    <property type="nucleotide sequence ID" value="NZ_JAHXPO010000011.1"/>
</dbReference>
<name>A0A2I1RJF3_FAUOS</name>
<dbReference type="EMBL" id="PKJS01000004">
    <property type="protein sequence ID" value="PKZ69256.1"/>
    <property type="molecule type" value="Genomic_DNA"/>
</dbReference>
<gene>
    <name evidence="1" type="ORF">CYJ96_03755</name>
</gene>
<organism evidence="1 2">
    <name type="scientific">Faucicola osloensis</name>
    <name type="common">Moraxella osloensis</name>
    <dbReference type="NCBI Taxonomy" id="34062"/>
    <lineage>
        <taxon>Bacteria</taxon>
        <taxon>Pseudomonadati</taxon>
        <taxon>Pseudomonadota</taxon>
        <taxon>Gammaproteobacteria</taxon>
        <taxon>Moraxellales</taxon>
        <taxon>Moraxellaceae</taxon>
        <taxon>Faucicola</taxon>
    </lineage>
</organism>
<dbReference type="AlphaFoldDB" id="A0A2I1RJF3"/>